<accession>A0A6F8THJ7</accession>
<sequence length="82" mass="9939">MRKVDQELIQLINNEWDAISSFAMKQSYWILGHKDDENKAKKRACFTLLFNLRDSEFEEIPNFENWSKLKTRYITLLRVLEK</sequence>
<organism evidence="1">
    <name type="scientific">Acinetobacter baumannii</name>
    <dbReference type="NCBI Taxonomy" id="470"/>
    <lineage>
        <taxon>Bacteria</taxon>
        <taxon>Pseudomonadati</taxon>
        <taxon>Pseudomonadota</taxon>
        <taxon>Gammaproteobacteria</taxon>
        <taxon>Moraxellales</taxon>
        <taxon>Moraxellaceae</taxon>
        <taxon>Acinetobacter</taxon>
        <taxon>Acinetobacter calcoaceticus/baumannii complex</taxon>
    </lineage>
</organism>
<gene>
    <name evidence="1" type="ORF">ATCC19606_22480</name>
</gene>
<evidence type="ECO:0000313" key="1">
    <source>
        <dbReference type="EMBL" id="BCA99912.1"/>
    </source>
</evidence>
<reference evidence="1" key="1">
    <citation type="submission" date="2020-03" db="EMBL/GenBank/DDBJ databases">
        <title>Complete genome sequence of Acinetobacter baumannii ATCC19606T, which is a model strain for tolerization of antimicrobial agents.</title>
        <authorList>
            <person name="Tsubouchi T."/>
            <person name="Suzuki M."/>
            <person name="Niki M."/>
            <person name="Oinuma K."/>
            <person name="Niki M."/>
            <person name="Shibayama K."/>
            <person name="Kakeya H."/>
            <person name="Kaneko Y."/>
        </authorList>
    </citation>
    <scope>NUCLEOTIDE SEQUENCE</scope>
    <source>
        <strain evidence="1">ATCC19606</strain>
    </source>
</reference>
<protein>
    <submittedName>
        <fullName evidence="1">Uncharacterized protein</fullName>
    </submittedName>
</protein>
<proteinExistence type="predicted"/>
<dbReference type="EMBL" id="AP022836">
    <property type="protein sequence ID" value="BCA99912.1"/>
    <property type="molecule type" value="Genomic_DNA"/>
</dbReference>
<name>A0A6F8THJ7_ACIBA</name>
<dbReference type="AlphaFoldDB" id="A0A6F8THJ7"/>